<accession>A0A1C0ZSZ8</accession>
<keyword evidence="3" id="KW-0813">Transport</keyword>
<keyword evidence="6 8" id="KW-1133">Transmembrane helix</keyword>
<feature type="transmembrane region" description="Helical" evidence="8">
    <location>
        <begin position="228"/>
        <end position="251"/>
    </location>
</feature>
<dbReference type="PANTHER" id="PTHR34975:SF2">
    <property type="entry name" value="SPORE GERMINATION PROTEIN A2"/>
    <property type="match status" value="1"/>
</dbReference>
<feature type="transmembrane region" description="Helical" evidence="8">
    <location>
        <begin position="193"/>
        <end position="216"/>
    </location>
</feature>
<feature type="transmembrane region" description="Helical" evidence="8">
    <location>
        <begin position="96"/>
        <end position="115"/>
    </location>
</feature>
<dbReference type="AlphaFoldDB" id="A0A1C0ZSZ8"/>
<evidence type="ECO:0000256" key="6">
    <source>
        <dbReference type="ARBA" id="ARBA00022989"/>
    </source>
</evidence>
<dbReference type="InterPro" id="IPR004761">
    <property type="entry name" value="Spore_GerAB"/>
</dbReference>
<evidence type="ECO:0000256" key="8">
    <source>
        <dbReference type="SAM" id="Phobius"/>
    </source>
</evidence>
<feature type="transmembrane region" description="Helical" evidence="8">
    <location>
        <begin position="154"/>
        <end position="173"/>
    </location>
</feature>
<dbReference type="Proteomes" id="UP000093309">
    <property type="component" value="Unassembled WGS sequence"/>
</dbReference>
<reference evidence="10" key="1">
    <citation type="submission" date="2016-05" db="EMBL/GenBank/DDBJ databases">
        <title>Paenibacillus oryzae. sp. nov., isolated from the rice root.</title>
        <authorList>
            <person name="Zhang J."/>
            <person name="Zhang X."/>
        </authorList>
    </citation>
    <scope>NUCLEOTIDE SEQUENCE [LARGE SCALE GENOMIC DNA]</scope>
    <source>
        <strain evidence="10">KCTC13222</strain>
    </source>
</reference>
<dbReference type="OrthoDB" id="2381188at2"/>
<keyword evidence="5 8" id="KW-0812">Transmembrane</keyword>
<sequence>MPGYGILSKRENPMNVKKQITALQLYYVIIISIAITNHVLLIPVLLHYGKRDSWVGASIALLPLMLFTLLVYYLIRRTKQGNLMDWVDQRLGKWGTYPLKIVVVLVTLLHASITLRDVTSWAHITYLPKTPGYMISLAFMLFCFFAAREGIKAIAITAGILLPGVVMLGYFVMGANFQYKDYQLLTPLFTHGYGPTFISMILTCGASFEMLSILFLQQHVKTRIRLWSLLILTTCVIGLTIGPLTGTIAIFGPFESANLRYPAFEQWRMVNLGKYISHLDFLSIFQWISGACMRTSILMFMLVDNLGIQKKSTKTQTLIWVSLLLFGSSLYPVSDHFFVNWLQKYYYSTMFVFGICMLLVLLVLSVLPVRRKEKDA</sequence>
<evidence type="ECO:0000313" key="10">
    <source>
        <dbReference type="Proteomes" id="UP000093309"/>
    </source>
</evidence>
<feature type="transmembrane region" description="Helical" evidence="8">
    <location>
        <begin position="284"/>
        <end position="303"/>
    </location>
</feature>
<dbReference type="GO" id="GO:0009847">
    <property type="term" value="P:spore germination"/>
    <property type="evidence" value="ECO:0007669"/>
    <property type="project" value="InterPro"/>
</dbReference>
<comment type="subcellular location">
    <subcellularLocation>
        <location evidence="1">Membrane</location>
        <topology evidence="1">Multi-pass membrane protein</topology>
    </subcellularLocation>
</comment>
<feature type="transmembrane region" description="Helical" evidence="8">
    <location>
        <begin position="130"/>
        <end position="147"/>
    </location>
</feature>
<evidence type="ECO:0000313" key="9">
    <source>
        <dbReference type="EMBL" id="OCT11200.1"/>
    </source>
</evidence>
<name>A0A1C0ZSZ8_9BACL</name>
<dbReference type="GO" id="GO:0016020">
    <property type="term" value="C:membrane"/>
    <property type="evidence" value="ECO:0007669"/>
    <property type="project" value="UniProtKB-SubCell"/>
</dbReference>
<dbReference type="NCBIfam" id="TIGR00912">
    <property type="entry name" value="2A0309"/>
    <property type="match status" value="1"/>
</dbReference>
<keyword evidence="4" id="KW-0309">Germination</keyword>
<evidence type="ECO:0000256" key="3">
    <source>
        <dbReference type="ARBA" id="ARBA00022448"/>
    </source>
</evidence>
<evidence type="ECO:0000256" key="4">
    <source>
        <dbReference type="ARBA" id="ARBA00022544"/>
    </source>
</evidence>
<dbReference type="PANTHER" id="PTHR34975">
    <property type="entry name" value="SPORE GERMINATION PROTEIN A2"/>
    <property type="match status" value="1"/>
</dbReference>
<dbReference type="EMBL" id="LYPC01000028">
    <property type="protein sequence ID" value="OCT11200.1"/>
    <property type="molecule type" value="Genomic_DNA"/>
</dbReference>
<feature type="transmembrane region" description="Helical" evidence="8">
    <location>
        <begin position="25"/>
        <end position="48"/>
    </location>
</feature>
<evidence type="ECO:0000256" key="7">
    <source>
        <dbReference type="ARBA" id="ARBA00023136"/>
    </source>
</evidence>
<keyword evidence="10" id="KW-1185">Reference proteome</keyword>
<feature type="transmembrane region" description="Helical" evidence="8">
    <location>
        <begin position="345"/>
        <end position="367"/>
    </location>
</feature>
<evidence type="ECO:0000256" key="2">
    <source>
        <dbReference type="ARBA" id="ARBA00007998"/>
    </source>
</evidence>
<keyword evidence="7 8" id="KW-0472">Membrane</keyword>
<comment type="similarity">
    <text evidence="2">Belongs to the amino acid-polyamine-organocation (APC) superfamily. Spore germination protein (SGP) (TC 2.A.3.9) family.</text>
</comment>
<proteinExistence type="inferred from homology"/>
<organism evidence="9 10">
    <name type="scientific">Paenibacillus pectinilyticus</name>
    <dbReference type="NCBI Taxonomy" id="512399"/>
    <lineage>
        <taxon>Bacteria</taxon>
        <taxon>Bacillati</taxon>
        <taxon>Bacillota</taxon>
        <taxon>Bacilli</taxon>
        <taxon>Bacillales</taxon>
        <taxon>Paenibacillaceae</taxon>
        <taxon>Paenibacillus</taxon>
    </lineage>
</organism>
<dbReference type="STRING" id="512399.A8709_05835"/>
<feature type="transmembrane region" description="Helical" evidence="8">
    <location>
        <begin position="315"/>
        <end position="333"/>
    </location>
</feature>
<dbReference type="Pfam" id="PF03845">
    <property type="entry name" value="Spore_permease"/>
    <property type="match status" value="1"/>
</dbReference>
<feature type="transmembrane region" description="Helical" evidence="8">
    <location>
        <begin position="54"/>
        <end position="75"/>
    </location>
</feature>
<protein>
    <submittedName>
        <fullName evidence="9">Uncharacterized protein</fullName>
    </submittedName>
</protein>
<gene>
    <name evidence="9" type="ORF">A8709_05835</name>
</gene>
<evidence type="ECO:0000256" key="5">
    <source>
        <dbReference type="ARBA" id="ARBA00022692"/>
    </source>
</evidence>
<evidence type="ECO:0000256" key="1">
    <source>
        <dbReference type="ARBA" id="ARBA00004141"/>
    </source>
</evidence>
<comment type="caution">
    <text evidence="9">The sequence shown here is derived from an EMBL/GenBank/DDBJ whole genome shotgun (WGS) entry which is preliminary data.</text>
</comment>